<dbReference type="EMBL" id="QFPP01000154">
    <property type="protein sequence ID" value="PZQ73996.1"/>
    <property type="molecule type" value="Genomic_DNA"/>
</dbReference>
<keyword evidence="4" id="KW-0560">Oxidoreductase</keyword>
<dbReference type="AlphaFoldDB" id="A0A2W5Q9B8"/>
<dbReference type="Proteomes" id="UP000249135">
    <property type="component" value="Unassembled WGS sequence"/>
</dbReference>
<proteinExistence type="predicted"/>
<keyword evidence="3" id="KW-0479">Metal-binding</keyword>
<evidence type="ECO:0000313" key="9">
    <source>
        <dbReference type="Proteomes" id="UP000249135"/>
    </source>
</evidence>
<dbReference type="GO" id="GO:0004497">
    <property type="term" value="F:monooxygenase activity"/>
    <property type="evidence" value="ECO:0007669"/>
    <property type="project" value="InterPro"/>
</dbReference>
<keyword evidence="5" id="KW-0408">Iron</keyword>
<dbReference type="InterPro" id="IPR048328">
    <property type="entry name" value="Dyp_perox_C"/>
</dbReference>
<dbReference type="InterPro" id="IPR036396">
    <property type="entry name" value="Cyt_P450_sf"/>
</dbReference>
<keyword evidence="2" id="KW-0575">Peroxidase</keyword>
<evidence type="ECO:0000313" key="8">
    <source>
        <dbReference type="EMBL" id="PZQ73996.1"/>
    </source>
</evidence>
<gene>
    <name evidence="8" type="ORF">DI563_13440</name>
</gene>
<comment type="cofactor">
    <cofactor evidence="1">
        <name>heme b</name>
        <dbReference type="ChEBI" id="CHEBI:60344"/>
    </cofactor>
</comment>
<name>A0A2W5Q9B8_VARPD</name>
<dbReference type="GO" id="GO:0005506">
    <property type="term" value="F:iron ion binding"/>
    <property type="evidence" value="ECO:0007669"/>
    <property type="project" value="InterPro"/>
</dbReference>
<dbReference type="PROSITE" id="PS51404">
    <property type="entry name" value="DYP_PEROXIDASE"/>
    <property type="match status" value="1"/>
</dbReference>
<dbReference type="GO" id="GO:0005829">
    <property type="term" value="C:cytosol"/>
    <property type="evidence" value="ECO:0007669"/>
    <property type="project" value="TreeGrafter"/>
</dbReference>
<feature type="region of interest" description="Disordered" evidence="6">
    <location>
        <begin position="653"/>
        <end position="675"/>
    </location>
</feature>
<organism evidence="8 9">
    <name type="scientific">Variovorax paradoxus</name>
    <dbReference type="NCBI Taxonomy" id="34073"/>
    <lineage>
        <taxon>Bacteria</taxon>
        <taxon>Pseudomonadati</taxon>
        <taxon>Pseudomonadota</taxon>
        <taxon>Betaproteobacteria</taxon>
        <taxon>Burkholderiales</taxon>
        <taxon>Comamonadaceae</taxon>
        <taxon>Variovorax</taxon>
    </lineage>
</organism>
<dbReference type="GO" id="GO:0020037">
    <property type="term" value="F:heme binding"/>
    <property type="evidence" value="ECO:0007669"/>
    <property type="project" value="InterPro"/>
</dbReference>
<protein>
    <recommendedName>
        <fullName evidence="7">Dyp-type peroxidase C-terminal domain-containing protein</fullName>
    </recommendedName>
</protein>
<dbReference type="Gene3D" id="1.10.630.10">
    <property type="entry name" value="Cytochrome P450"/>
    <property type="match status" value="1"/>
</dbReference>
<evidence type="ECO:0000256" key="5">
    <source>
        <dbReference type="ARBA" id="ARBA00023004"/>
    </source>
</evidence>
<dbReference type="InterPro" id="IPR006314">
    <property type="entry name" value="Dyp_peroxidase"/>
</dbReference>
<dbReference type="GO" id="GO:0016705">
    <property type="term" value="F:oxidoreductase activity, acting on paired donors, with incorporation or reduction of molecular oxygen"/>
    <property type="evidence" value="ECO:0007669"/>
    <property type="project" value="InterPro"/>
</dbReference>
<evidence type="ECO:0000256" key="1">
    <source>
        <dbReference type="ARBA" id="ARBA00001970"/>
    </source>
</evidence>
<dbReference type="SUPFAM" id="SSF54909">
    <property type="entry name" value="Dimeric alpha+beta barrel"/>
    <property type="match status" value="1"/>
</dbReference>
<evidence type="ECO:0000256" key="3">
    <source>
        <dbReference type="ARBA" id="ARBA00022723"/>
    </source>
</evidence>
<dbReference type="GO" id="GO:0004601">
    <property type="term" value="F:peroxidase activity"/>
    <property type="evidence" value="ECO:0007669"/>
    <property type="project" value="UniProtKB-KW"/>
</dbReference>
<evidence type="ECO:0000256" key="2">
    <source>
        <dbReference type="ARBA" id="ARBA00022559"/>
    </source>
</evidence>
<reference evidence="8 9" key="1">
    <citation type="submission" date="2017-08" db="EMBL/GenBank/DDBJ databases">
        <title>Infants hospitalized years apart are colonized by the same room-sourced microbial strains.</title>
        <authorList>
            <person name="Brooks B."/>
            <person name="Olm M.R."/>
            <person name="Firek B.A."/>
            <person name="Baker R."/>
            <person name="Thomas B.C."/>
            <person name="Morowitz M.J."/>
            <person name="Banfield J.F."/>
        </authorList>
    </citation>
    <scope>NUCLEOTIDE SEQUENCE [LARGE SCALE GENOMIC DNA]</scope>
    <source>
        <strain evidence="8">S2_005_003_R2_41</strain>
    </source>
</reference>
<dbReference type="PANTHER" id="PTHR30521">
    <property type="entry name" value="DEFERROCHELATASE/PEROXIDASE"/>
    <property type="match status" value="1"/>
</dbReference>
<feature type="domain" description="Dyp-type peroxidase C-terminal" evidence="7">
    <location>
        <begin position="466"/>
        <end position="650"/>
    </location>
</feature>
<comment type="caution">
    <text evidence="8">The sequence shown here is derived from an EMBL/GenBank/DDBJ whole genome shotgun (WGS) entry which is preliminary data.</text>
</comment>
<accession>A0A2W5Q9B8</accession>
<dbReference type="SUPFAM" id="SSF48264">
    <property type="entry name" value="Cytochrome P450"/>
    <property type="match status" value="1"/>
</dbReference>
<evidence type="ECO:0000259" key="7">
    <source>
        <dbReference type="Pfam" id="PF20628"/>
    </source>
</evidence>
<sequence>MPTLAPATSRTLRGITDLTLAAPLKRGLVVAPDARSHETRLTLLLRSLNTLRYASLEIDPASAIPDMIDRVRALQSFRLALTDGFDGSRQLLLAVSFDGGWEPYMRRVWRDLGPLLDVIFCNCEGYLLARTHAYADYARWVRSAQRNTEFFYTASPVTVNDLHWLREQQRTPAPPPPRASDATLAAQALPGLTALYRLTELYPSGTADGDCLLHAAHHLLLPLWERMSDTASPLPPSAIPCRTPTEEAAVAWFTTRVKPSPAAPVAKCPAHRHWPPPDAQAGIVKALPATPTHGALLLIECDDANAIARLVRQLDPATLGARAAQAHAGPWRNLFFTLAGLKKARVPDGLLACMPAEFLEGMEARAAVLGDLEADHPQHWTLPERNWPLDGAGATPARVALASVHLVVQILVADTAAPGWQALNTDHPACTPIKDFEKQMPPGARILSVQPLHRNIDAHGRAREHFGFADGLSNPVHPDDRPAGSPAAGAWDRWALGDYLLGYGNSHDDPPLQGRFWTDSTFLVVRKLRQDVDALQAMVGGPPAHSELAALMVGRHQDGRNLVDGTPDNAFDYANDPAGAQCPLHAHVRRANPRGLRPDLQVLPRILRRGMSYGPPHTAQTAQEERGVVFMAYNASIAEQFELIQSWLSGGNSGGEGTYSGQRDPIFARPRPGDRDSFVFGPHPQPAPLPLPAAGPRPVALQWGLYLFVPSVPALEDIARFAAEAGCPVAASTAPGPASAERAAEAKKGAIVIAKLKAAESALGLAAAREQWKLVLEDLGARQNGTSQWLWTAVRDLHGGVLRTPYGVLVGSRDRVMEVLGDDRSFSATGYCPRMASSFGTIYLGMDQGPEYRTLSTVPNEAIMAVTRRQAFDAAFADTRTVLDGWRAGAGAAGFSFDVKDLVDAVLAAICTQFFGLPEGPGSSMRIGGWQARIGQANADQPSCPGHFGAPSRYMFQPNPGEGAVQQGQDHGRALKDYVEARLHAGGPDLQSTNDSVIGAKLRGIPKAQYASTLIGIMMGFLPTVDGTLRSALYEWVADSSLWSLQLAWAVHDGAGPSAALATAGAVIEPALRRTMQLRPVPELVWRTATARRMLGAVELAPGERIVVGIVSAMQQNLQEGSPDLWPVFGGRRAGEQHPTHACPGYEMAMGVMLGVLAGLLGAELRPSLSLTVLRLMP</sequence>
<dbReference type="Pfam" id="PF20628">
    <property type="entry name" value="Dyp_perox_C"/>
    <property type="match status" value="1"/>
</dbReference>
<dbReference type="InterPro" id="IPR011008">
    <property type="entry name" value="Dimeric_a/b-barrel"/>
</dbReference>
<evidence type="ECO:0000256" key="6">
    <source>
        <dbReference type="SAM" id="MobiDB-lite"/>
    </source>
</evidence>
<dbReference type="PANTHER" id="PTHR30521:SF0">
    <property type="entry name" value="DYP-TYPE PEROXIDASE FAMILY PROTEIN"/>
    <property type="match status" value="1"/>
</dbReference>
<evidence type="ECO:0000256" key="4">
    <source>
        <dbReference type="ARBA" id="ARBA00023002"/>
    </source>
</evidence>